<dbReference type="Proteomes" id="UP000679284">
    <property type="component" value="Chromosome"/>
</dbReference>
<reference evidence="4" key="1">
    <citation type="submission" date="2020-01" db="EMBL/GenBank/DDBJ databases">
        <authorList>
            <person name="Yang Y."/>
            <person name="Kwon Y.M."/>
        </authorList>
    </citation>
    <scope>NUCLEOTIDE SEQUENCE</scope>
    <source>
        <strain evidence="4">PG104</strain>
    </source>
</reference>
<dbReference type="RefSeq" id="WP_211783112.1">
    <property type="nucleotide sequence ID" value="NZ_CP047289.1"/>
</dbReference>
<evidence type="ECO:0000313" key="4">
    <source>
        <dbReference type="EMBL" id="QUS35892.1"/>
    </source>
</evidence>
<accession>A0A8J8SKW6</accession>
<dbReference type="EMBL" id="CP047289">
    <property type="protein sequence ID" value="QUS35892.1"/>
    <property type="molecule type" value="Genomic_DNA"/>
</dbReference>
<evidence type="ECO:0000256" key="2">
    <source>
        <dbReference type="ARBA" id="ARBA00022691"/>
    </source>
</evidence>
<dbReference type="PANTHER" id="PTHR47739:SF1">
    <property type="entry name" value="TRNA1(VAL) (ADENINE(37)-N6)-METHYLTRANSFERASE"/>
    <property type="match status" value="1"/>
</dbReference>
<dbReference type="InterPro" id="IPR007848">
    <property type="entry name" value="Small_mtfrase_dom"/>
</dbReference>
<gene>
    <name evidence="4" type="ORF">GR316_06230</name>
</gene>
<dbReference type="SUPFAM" id="SSF53335">
    <property type="entry name" value="S-adenosyl-L-methionine-dependent methyltransferases"/>
    <property type="match status" value="1"/>
</dbReference>
<dbReference type="InterPro" id="IPR029063">
    <property type="entry name" value="SAM-dependent_MTases_sf"/>
</dbReference>
<evidence type="ECO:0000259" key="3">
    <source>
        <dbReference type="Pfam" id="PF05175"/>
    </source>
</evidence>
<name>A0A8J8SKW6_9RHOB</name>
<dbReference type="KEGG" id="fap:GR316_06230"/>
<evidence type="ECO:0000313" key="5">
    <source>
        <dbReference type="Proteomes" id="UP000679284"/>
    </source>
</evidence>
<proteinExistence type="predicted"/>
<dbReference type="Gene3D" id="3.40.50.150">
    <property type="entry name" value="Vaccinia Virus protein VP39"/>
    <property type="match status" value="1"/>
</dbReference>
<keyword evidence="1 4" id="KW-0489">Methyltransferase</keyword>
<protein>
    <submittedName>
        <fullName evidence="4">Methyltransferase</fullName>
    </submittedName>
</protein>
<dbReference type="GO" id="GO:0032259">
    <property type="term" value="P:methylation"/>
    <property type="evidence" value="ECO:0007669"/>
    <property type="project" value="UniProtKB-KW"/>
</dbReference>
<organism evidence="4 5">
    <name type="scientific">Falsirhodobacter algicola</name>
    <dbReference type="NCBI Taxonomy" id="2692330"/>
    <lineage>
        <taxon>Bacteria</taxon>
        <taxon>Pseudomonadati</taxon>
        <taxon>Pseudomonadota</taxon>
        <taxon>Alphaproteobacteria</taxon>
        <taxon>Rhodobacterales</taxon>
        <taxon>Paracoccaceae</taxon>
        <taxon>Falsirhodobacter</taxon>
    </lineage>
</organism>
<dbReference type="InterPro" id="IPR050210">
    <property type="entry name" value="tRNA_Adenine-N(6)_MTase"/>
</dbReference>
<dbReference type="CDD" id="cd02440">
    <property type="entry name" value="AdoMet_MTases"/>
    <property type="match status" value="1"/>
</dbReference>
<sequence>MITEDGFLGGRLRIRQPGAGYRAATDPVFLAAAVPATAGQRVLEMGCGVGVAALCLAARTGAAVTGVEVQPAYAELARGNAALNGLPLTVIEGDIAALRLTDDFDHVMANPPYYTGGTPARDPGRDKALREDLPLGRWIAIMARRLRPGGTMTLIFGAARLPDALRDWPAALGSITVLPLAARAGRAPKRLILQARKGGRGDFVMTAPAILHEGPHHAGDHDDATALARSILREGGGFPQPLSAGPCPPFATP</sequence>
<dbReference type="Pfam" id="PF05175">
    <property type="entry name" value="MTS"/>
    <property type="match status" value="1"/>
</dbReference>
<feature type="domain" description="Methyltransferase small" evidence="3">
    <location>
        <begin position="29"/>
        <end position="118"/>
    </location>
</feature>
<dbReference type="GO" id="GO:0008168">
    <property type="term" value="F:methyltransferase activity"/>
    <property type="evidence" value="ECO:0007669"/>
    <property type="project" value="UniProtKB-KW"/>
</dbReference>
<keyword evidence="5" id="KW-1185">Reference proteome</keyword>
<keyword evidence="2" id="KW-0949">S-adenosyl-L-methionine</keyword>
<keyword evidence="1 4" id="KW-0808">Transferase</keyword>
<evidence type="ECO:0000256" key="1">
    <source>
        <dbReference type="ARBA" id="ARBA00022603"/>
    </source>
</evidence>
<dbReference type="AlphaFoldDB" id="A0A8J8SKW6"/>
<dbReference type="PANTHER" id="PTHR47739">
    <property type="entry name" value="TRNA1(VAL) (ADENINE(37)-N6)-METHYLTRANSFERASE"/>
    <property type="match status" value="1"/>
</dbReference>